<dbReference type="Gene3D" id="2.30.30.40">
    <property type="entry name" value="SH3 Domains"/>
    <property type="match status" value="1"/>
</dbReference>
<organism evidence="2 4">
    <name type="scientific">Marivita cryptomonadis</name>
    <dbReference type="NCBI Taxonomy" id="505252"/>
    <lineage>
        <taxon>Bacteria</taxon>
        <taxon>Pseudomonadati</taxon>
        <taxon>Pseudomonadota</taxon>
        <taxon>Alphaproteobacteria</taxon>
        <taxon>Rhodobacterales</taxon>
        <taxon>Roseobacteraceae</taxon>
        <taxon>Marivita</taxon>
    </lineage>
</organism>
<dbReference type="EMBL" id="JAFBXE010000003">
    <property type="protein sequence ID" value="MBM2411970.1"/>
    <property type="molecule type" value="Genomic_DNA"/>
</dbReference>
<name>A0A9Q2RWL2_9RHOB</name>
<sequence>MHNVLKSTLLIVMLVAGCSSGIGSRTTVMGAGPDELLKLRAGPGLGFRVIVGLPDGTRLIRRDCITEASQLWCRVSLFDAPSVSGYVSADYLAPE</sequence>
<gene>
    <name evidence="2" type="ORF">JQX41_06645</name>
    <name evidence="3" type="ORF">JQX48_06650</name>
</gene>
<evidence type="ECO:0000313" key="4">
    <source>
        <dbReference type="Proteomes" id="UP000755667"/>
    </source>
</evidence>
<comment type="caution">
    <text evidence="2">The sequence shown here is derived from an EMBL/GenBank/DDBJ whole genome shotgun (WGS) entry which is preliminary data.</text>
</comment>
<reference evidence="2 5" key="1">
    <citation type="submission" date="2021-01" db="EMBL/GenBank/DDBJ databases">
        <title>Diatom-associated Roseobacters Show Island Model of Population Structure.</title>
        <authorList>
            <person name="Qu L."/>
            <person name="Feng X."/>
            <person name="Chen Y."/>
            <person name="Li L."/>
            <person name="Wang X."/>
            <person name="Hu Z."/>
            <person name="Wang H."/>
            <person name="Luo H."/>
        </authorList>
    </citation>
    <scope>NUCLEOTIDE SEQUENCE</scope>
    <source>
        <strain evidence="3 5">CC28-63</strain>
        <strain evidence="2">CC28-69</strain>
    </source>
</reference>
<protein>
    <submittedName>
        <fullName evidence="2">SH3 domain-containing protein</fullName>
    </submittedName>
</protein>
<feature type="domain" description="SH3b" evidence="1">
    <location>
        <begin position="37"/>
        <end position="92"/>
    </location>
</feature>
<evidence type="ECO:0000259" key="1">
    <source>
        <dbReference type="Pfam" id="PF08239"/>
    </source>
</evidence>
<dbReference type="Proteomes" id="UP000755667">
    <property type="component" value="Unassembled WGS sequence"/>
</dbReference>
<dbReference type="Proteomes" id="UP000809440">
    <property type="component" value="Unassembled WGS sequence"/>
</dbReference>
<proteinExistence type="predicted"/>
<dbReference type="EMBL" id="JAFBXF010000003">
    <property type="protein sequence ID" value="MBM2416638.1"/>
    <property type="molecule type" value="Genomic_DNA"/>
</dbReference>
<dbReference type="RefSeq" id="WP_138488181.1">
    <property type="nucleotide sequence ID" value="NZ_JAFBWU010000003.1"/>
</dbReference>
<keyword evidence="5" id="KW-1185">Reference proteome</keyword>
<evidence type="ECO:0000313" key="2">
    <source>
        <dbReference type="EMBL" id="MBM2411970.1"/>
    </source>
</evidence>
<evidence type="ECO:0000313" key="5">
    <source>
        <dbReference type="Proteomes" id="UP000809440"/>
    </source>
</evidence>
<dbReference type="AlphaFoldDB" id="A0A9Q2RWL2"/>
<dbReference type="Pfam" id="PF08239">
    <property type="entry name" value="SH3_3"/>
    <property type="match status" value="1"/>
</dbReference>
<evidence type="ECO:0000313" key="3">
    <source>
        <dbReference type="EMBL" id="MBM2416638.1"/>
    </source>
</evidence>
<dbReference type="InterPro" id="IPR003646">
    <property type="entry name" value="SH3-like_bac-type"/>
</dbReference>
<dbReference type="PROSITE" id="PS51257">
    <property type="entry name" value="PROKAR_LIPOPROTEIN"/>
    <property type="match status" value="1"/>
</dbReference>
<accession>A0A9Q2RWL2</accession>